<gene>
    <name evidence="1" type="ORF">V2W30_22430</name>
</gene>
<accession>A0ACD5AFI5</accession>
<dbReference type="Proteomes" id="UP001432251">
    <property type="component" value="Chromosome"/>
</dbReference>
<protein>
    <submittedName>
        <fullName evidence="1">Uncharacterized protein</fullName>
    </submittedName>
</protein>
<organism evidence="1 2">
    <name type="scientific">Streptomyces citrinus</name>
    <dbReference type="NCBI Taxonomy" id="3118173"/>
    <lineage>
        <taxon>Bacteria</taxon>
        <taxon>Bacillati</taxon>
        <taxon>Actinomycetota</taxon>
        <taxon>Actinomycetes</taxon>
        <taxon>Kitasatosporales</taxon>
        <taxon>Streptomycetaceae</taxon>
        <taxon>Streptomyces</taxon>
    </lineage>
</organism>
<reference evidence="1" key="1">
    <citation type="journal article" date="2025" name="Int. J. Syst. Evol. Microbiol.">
        <title>Streptomyces citrinus sp. nov., with yellow diffusible pigment.</title>
        <authorList>
            <person name="He Y."/>
            <person name="Yang E."/>
            <person name="Xu J."/>
            <person name="Sun Y."/>
            <person name="Sun L."/>
        </authorList>
    </citation>
    <scope>NUCLEOTIDE SEQUENCE</scope>
    <source>
        <strain evidence="1">Q6</strain>
    </source>
</reference>
<keyword evidence="2" id="KW-1185">Reference proteome</keyword>
<proteinExistence type="predicted"/>
<name>A0ACD5AFI5_9ACTN</name>
<sequence length="156" mass="16340">MIAAGAVAACCFVLLAVGLWRTVFFLRRRMRIRLSVPLLAAALPLLVVPWLAADGVRAQLAQHDAVPYADVLARDSSPEVEVSAERDPLAEPDPAAIRPAAARMEQAVRDGELGGIDVLAGWVAPLGVLVGAVAGGALHVYRREYLLVGRGGGVSA</sequence>
<evidence type="ECO:0000313" key="1">
    <source>
        <dbReference type="EMBL" id="WWQ65805.1"/>
    </source>
</evidence>
<evidence type="ECO:0000313" key="2">
    <source>
        <dbReference type="Proteomes" id="UP001432251"/>
    </source>
</evidence>
<dbReference type="EMBL" id="CP146022">
    <property type="protein sequence ID" value="WWQ65805.1"/>
    <property type="molecule type" value="Genomic_DNA"/>
</dbReference>